<dbReference type="EMBL" id="CM055730">
    <property type="protein sequence ID" value="KAJ8014573.1"/>
    <property type="molecule type" value="Genomic_DNA"/>
</dbReference>
<accession>A0ACC2HGF8</accession>
<dbReference type="Proteomes" id="UP001157502">
    <property type="component" value="Chromosome 3"/>
</dbReference>
<comment type="caution">
    <text evidence="1">The sequence shown here is derived from an EMBL/GenBank/DDBJ whole genome shotgun (WGS) entry which is preliminary data.</text>
</comment>
<keyword evidence="2" id="KW-1185">Reference proteome</keyword>
<gene>
    <name evidence="1" type="ORF">DPEC_G00041650</name>
</gene>
<name>A0ACC2HGF8_DALPE</name>
<protein>
    <submittedName>
        <fullName evidence="1">Uncharacterized protein</fullName>
    </submittedName>
</protein>
<evidence type="ECO:0000313" key="2">
    <source>
        <dbReference type="Proteomes" id="UP001157502"/>
    </source>
</evidence>
<reference evidence="1" key="1">
    <citation type="submission" date="2021-05" db="EMBL/GenBank/DDBJ databases">
        <authorList>
            <person name="Pan Q."/>
            <person name="Jouanno E."/>
            <person name="Zahm M."/>
            <person name="Klopp C."/>
            <person name="Cabau C."/>
            <person name="Louis A."/>
            <person name="Berthelot C."/>
            <person name="Parey E."/>
            <person name="Roest Crollius H."/>
            <person name="Montfort J."/>
            <person name="Robinson-Rechavi M."/>
            <person name="Bouchez O."/>
            <person name="Lampietro C."/>
            <person name="Lopez Roques C."/>
            <person name="Donnadieu C."/>
            <person name="Postlethwait J."/>
            <person name="Bobe J."/>
            <person name="Dillon D."/>
            <person name="Chandos A."/>
            <person name="von Hippel F."/>
            <person name="Guiguen Y."/>
        </authorList>
    </citation>
    <scope>NUCLEOTIDE SEQUENCE</scope>
    <source>
        <strain evidence="1">YG-Jan2019</strain>
    </source>
</reference>
<evidence type="ECO:0000313" key="1">
    <source>
        <dbReference type="EMBL" id="KAJ8014573.1"/>
    </source>
</evidence>
<sequence length="546" mass="61560">MNGIMSTLAEEIKKIIIKALPNICAETQEQLFNIFQSCGLECTEDLKYVRQEDIGDVLPVIQVRKLLEAFRLETETITLNLQAFQSPSTFSSSSQRSSPLPHSASSSSFSSPLPPDLAEGESSHSRLHQTWPETFQIPWDRMPPGIQLAISLGKRPKPADRRQMIRVLVDEMRKYEPSPKRSQCLTVTHNIIRQYPNSFADKFADGSLISGGYTSLLIQVKTRIENLNRDSIFVCHRTSSQAGGKRGPTDTYGCVRFQPPIPPEETEETVENKRQRLEEIFRQEGWGGIERAEVKGLMDITFFLQRRHINATPAPSINDIRNKWPYLFHQKSIMAHFQFLTDINALLILERSMGECGQAITEYFRNKSKDTNVKAVLSRGEGVEVAHCIVQLLMAHFRENTEGLIFLADVSATAADIEMTLSLPASPRLILLVSGGKELATIGSWMISLEGHVICEGIQPTFLSGLATVFAMYYIFNLQYQDEASCTLEFIQRRFIGINPERGSKATRGKVVSRKSGRVVQRKAVTVNTHVSTLLKNLMDFEWDFI</sequence>
<proteinExistence type="predicted"/>
<organism evidence="1 2">
    <name type="scientific">Dallia pectoralis</name>
    <name type="common">Alaska blackfish</name>
    <dbReference type="NCBI Taxonomy" id="75939"/>
    <lineage>
        <taxon>Eukaryota</taxon>
        <taxon>Metazoa</taxon>
        <taxon>Chordata</taxon>
        <taxon>Craniata</taxon>
        <taxon>Vertebrata</taxon>
        <taxon>Euteleostomi</taxon>
        <taxon>Actinopterygii</taxon>
        <taxon>Neopterygii</taxon>
        <taxon>Teleostei</taxon>
        <taxon>Protacanthopterygii</taxon>
        <taxon>Esociformes</taxon>
        <taxon>Umbridae</taxon>
        <taxon>Dallia</taxon>
    </lineage>
</organism>